<evidence type="ECO:0000259" key="3">
    <source>
        <dbReference type="Pfam" id="PF20237"/>
    </source>
</evidence>
<keyword evidence="2" id="KW-0812">Transmembrane</keyword>
<reference evidence="4" key="1">
    <citation type="journal article" date="2020" name="Stud. Mycol.">
        <title>101 Dothideomycetes genomes: a test case for predicting lifestyles and emergence of pathogens.</title>
        <authorList>
            <person name="Haridas S."/>
            <person name="Albert R."/>
            <person name="Binder M."/>
            <person name="Bloem J."/>
            <person name="Labutti K."/>
            <person name="Salamov A."/>
            <person name="Andreopoulos B."/>
            <person name="Baker S."/>
            <person name="Barry K."/>
            <person name="Bills G."/>
            <person name="Bluhm B."/>
            <person name="Cannon C."/>
            <person name="Castanera R."/>
            <person name="Culley D."/>
            <person name="Daum C."/>
            <person name="Ezra D."/>
            <person name="Gonzalez J."/>
            <person name="Henrissat B."/>
            <person name="Kuo A."/>
            <person name="Liang C."/>
            <person name="Lipzen A."/>
            <person name="Lutzoni F."/>
            <person name="Magnuson J."/>
            <person name="Mondo S."/>
            <person name="Nolan M."/>
            <person name="Ohm R."/>
            <person name="Pangilinan J."/>
            <person name="Park H.-J."/>
            <person name="Ramirez L."/>
            <person name="Alfaro M."/>
            <person name="Sun H."/>
            <person name="Tritt A."/>
            <person name="Yoshinaga Y."/>
            <person name="Zwiers L.-H."/>
            <person name="Turgeon B."/>
            <person name="Goodwin S."/>
            <person name="Spatafora J."/>
            <person name="Crous P."/>
            <person name="Grigoriev I."/>
        </authorList>
    </citation>
    <scope>NUCLEOTIDE SEQUENCE</scope>
    <source>
        <strain evidence="4">CBS 690.94</strain>
    </source>
</reference>
<feature type="compositionally biased region" description="Polar residues" evidence="1">
    <location>
        <begin position="19"/>
        <end position="40"/>
    </location>
</feature>
<comment type="caution">
    <text evidence="4">The sequence shown here is derived from an EMBL/GenBank/DDBJ whole genome shotgun (WGS) entry which is preliminary data.</text>
</comment>
<organism evidence="4 5">
    <name type="scientific">Karstenula rhodostoma CBS 690.94</name>
    <dbReference type="NCBI Taxonomy" id="1392251"/>
    <lineage>
        <taxon>Eukaryota</taxon>
        <taxon>Fungi</taxon>
        <taxon>Dikarya</taxon>
        <taxon>Ascomycota</taxon>
        <taxon>Pezizomycotina</taxon>
        <taxon>Dothideomycetes</taxon>
        <taxon>Pleosporomycetidae</taxon>
        <taxon>Pleosporales</taxon>
        <taxon>Massarineae</taxon>
        <taxon>Didymosphaeriaceae</taxon>
        <taxon>Karstenula</taxon>
    </lineage>
</organism>
<evidence type="ECO:0000256" key="1">
    <source>
        <dbReference type="SAM" id="MobiDB-lite"/>
    </source>
</evidence>
<feature type="transmembrane region" description="Helical" evidence="2">
    <location>
        <begin position="300"/>
        <end position="317"/>
    </location>
</feature>
<dbReference type="Proteomes" id="UP000799764">
    <property type="component" value="Unassembled WGS sequence"/>
</dbReference>
<evidence type="ECO:0000256" key="2">
    <source>
        <dbReference type="SAM" id="Phobius"/>
    </source>
</evidence>
<feature type="transmembrane region" description="Helical" evidence="2">
    <location>
        <begin position="244"/>
        <end position="263"/>
    </location>
</feature>
<gene>
    <name evidence="4" type="ORF">P171DRAFT_522900</name>
</gene>
<dbReference type="PANTHER" id="PTHR34502:SF4">
    <property type="entry name" value="DUF6594 DOMAIN-CONTAINING PROTEIN"/>
    <property type="match status" value="1"/>
</dbReference>
<dbReference type="Pfam" id="PF20237">
    <property type="entry name" value="DUF6594"/>
    <property type="match status" value="1"/>
</dbReference>
<name>A0A9P4PDR1_9PLEO</name>
<proteinExistence type="predicted"/>
<protein>
    <recommendedName>
        <fullName evidence="3">DUF6594 domain-containing protein</fullName>
    </recommendedName>
</protein>
<dbReference type="InterPro" id="IPR046529">
    <property type="entry name" value="DUF6594"/>
</dbReference>
<evidence type="ECO:0000313" key="5">
    <source>
        <dbReference type="Proteomes" id="UP000799764"/>
    </source>
</evidence>
<feature type="transmembrane region" description="Helical" evidence="2">
    <location>
        <begin position="275"/>
        <end position="294"/>
    </location>
</feature>
<dbReference type="EMBL" id="MU001504">
    <property type="protein sequence ID" value="KAF2441987.1"/>
    <property type="molecule type" value="Genomic_DNA"/>
</dbReference>
<sequence>MAYNHTPAASIPLPGPVTEPSSNLPSTSPPISLQHLSPSSTLTITSQDKRNSAWKYEGYKAFSSWMASEDDFFLFRRFGDLNCRTILWMQDRIKRVEDDLRRLDEWVEKSHPDEKLRNDSFKWDEQHMQQRHAHMEQLSRQLHHYNQFIDSYAKVRARPRADERLIQNVKSWLARGAVAPEESSFIDHTSDLTSIHHRTQPPLGRWLESFGRLHRSRLFRAKRGNDADEKASGTTISSNSRFDFITNTSIILGGLVMLLAPLWWLEYVNDSEKKLAVMTGFICVFVGLMSTATVNRPGEVVAATAAYTAVLMVFMQVDGKGDKP</sequence>
<keyword evidence="5" id="KW-1185">Reference proteome</keyword>
<feature type="region of interest" description="Disordered" evidence="1">
    <location>
        <begin position="1"/>
        <end position="40"/>
    </location>
</feature>
<feature type="domain" description="DUF6594" evidence="3">
    <location>
        <begin position="59"/>
        <end position="312"/>
    </location>
</feature>
<keyword evidence="2" id="KW-0472">Membrane</keyword>
<dbReference type="PANTHER" id="PTHR34502">
    <property type="entry name" value="DUF6594 DOMAIN-CONTAINING PROTEIN-RELATED"/>
    <property type="match status" value="1"/>
</dbReference>
<dbReference type="AlphaFoldDB" id="A0A9P4PDR1"/>
<keyword evidence="2" id="KW-1133">Transmembrane helix</keyword>
<evidence type="ECO:0000313" key="4">
    <source>
        <dbReference type="EMBL" id="KAF2441987.1"/>
    </source>
</evidence>
<accession>A0A9P4PDR1</accession>
<dbReference type="OrthoDB" id="5416037at2759"/>